<dbReference type="HAMAP" id="MF_00368">
    <property type="entry name" value="Ribosomal_bL12"/>
    <property type="match status" value="1"/>
</dbReference>
<comment type="function">
    <text evidence="4">Forms part of the ribosomal stalk which helps the ribosome interact with GTP-bound translation factors. Is thus essential for accurate translation.</text>
</comment>
<dbReference type="SUPFAM" id="SSF48300">
    <property type="entry name" value="Ribosomal protein L7/12, oligomerisation (N-terminal) domain"/>
    <property type="match status" value="1"/>
</dbReference>
<evidence type="ECO:0000259" key="5">
    <source>
        <dbReference type="Pfam" id="PF00542"/>
    </source>
</evidence>
<dbReference type="InterPro" id="IPR008932">
    <property type="entry name" value="Ribosomal_bL12_oligo"/>
</dbReference>
<comment type="similarity">
    <text evidence="1 4">Belongs to the bacterial ribosomal protein bL12 family.</text>
</comment>
<name>A0A1M6XHE1_9BACT</name>
<dbReference type="CDD" id="cd00387">
    <property type="entry name" value="Ribosomal_L7_L12"/>
    <property type="match status" value="1"/>
</dbReference>
<dbReference type="Proteomes" id="UP000184275">
    <property type="component" value="Unassembled WGS sequence"/>
</dbReference>
<evidence type="ECO:0000256" key="3">
    <source>
        <dbReference type="ARBA" id="ARBA00023274"/>
    </source>
</evidence>
<dbReference type="NCBIfam" id="TIGR00855">
    <property type="entry name" value="L12"/>
    <property type="match status" value="1"/>
</dbReference>
<feature type="domain" description="Large ribosomal subunit protein bL12 C-terminal" evidence="5">
    <location>
        <begin position="58"/>
        <end position="124"/>
    </location>
</feature>
<dbReference type="FunFam" id="3.30.1390.10:FF:000001">
    <property type="entry name" value="50S ribosomal protein L7/L12"/>
    <property type="match status" value="1"/>
</dbReference>
<organism evidence="7 8">
    <name type="scientific">Fibrobacter intestinalis</name>
    <dbReference type="NCBI Taxonomy" id="28122"/>
    <lineage>
        <taxon>Bacteria</taxon>
        <taxon>Pseudomonadati</taxon>
        <taxon>Fibrobacterota</taxon>
        <taxon>Fibrobacteria</taxon>
        <taxon>Fibrobacterales</taxon>
        <taxon>Fibrobacteraceae</taxon>
        <taxon>Fibrobacter</taxon>
    </lineage>
</organism>
<reference evidence="8" key="1">
    <citation type="submission" date="2016-11" db="EMBL/GenBank/DDBJ databases">
        <authorList>
            <person name="Varghese N."/>
            <person name="Submissions S."/>
        </authorList>
    </citation>
    <scope>NUCLEOTIDE SEQUENCE [LARGE SCALE GENOMIC DNA]</scope>
    <source>
        <strain evidence="8">UWOS</strain>
    </source>
</reference>
<proteinExistence type="inferred from homology"/>
<protein>
    <recommendedName>
        <fullName evidence="4">Large ribosomal subunit protein bL12</fullName>
    </recommendedName>
</protein>
<dbReference type="PANTHER" id="PTHR45987:SF4">
    <property type="entry name" value="LARGE RIBOSOMAL SUBUNIT PROTEIN BL12M"/>
    <property type="match status" value="1"/>
</dbReference>
<evidence type="ECO:0000256" key="4">
    <source>
        <dbReference type="HAMAP-Rule" id="MF_00368"/>
    </source>
</evidence>
<evidence type="ECO:0000259" key="6">
    <source>
        <dbReference type="Pfam" id="PF16320"/>
    </source>
</evidence>
<dbReference type="InterPro" id="IPR013823">
    <property type="entry name" value="Ribosomal_bL12_C"/>
</dbReference>
<dbReference type="GO" id="GO:0022625">
    <property type="term" value="C:cytosolic large ribosomal subunit"/>
    <property type="evidence" value="ECO:0007669"/>
    <property type="project" value="TreeGrafter"/>
</dbReference>
<dbReference type="GO" id="GO:0006412">
    <property type="term" value="P:translation"/>
    <property type="evidence" value="ECO:0007669"/>
    <property type="project" value="UniProtKB-UniRule"/>
</dbReference>
<dbReference type="GO" id="GO:0003729">
    <property type="term" value="F:mRNA binding"/>
    <property type="evidence" value="ECO:0007669"/>
    <property type="project" value="TreeGrafter"/>
</dbReference>
<dbReference type="InterPro" id="IPR000206">
    <property type="entry name" value="Ribosomal_bL12"/>
</dbReference>
<dbReference type="Gene3D" id="1.20.5.710">
    <property type="entry name" value="Single helix bin"/>
    <property type="match status" value="1"/>
</dbReference>
<evidence type="ECO:0000256" key="2">
    <source>
        <dbReference type="ARBA" id="ARBA00022980"/>
    </source>
</evidence>
<dbReference type="GO" id="GO:0003735">
    <property type="term" value="F:structural constituent of ribosome"/>
    <property type="evidence" value="ECO:0007669"/>
    <property type="project" value="InterPro"/>
</dbReference>
<dbReference type="SUPFAM" id="SSF54736">
    <property type="entry name" value="ClpS-like"/>
    <property type="match status" value="1"/>
</dbReference>
<dbReference type="EMBL" id="FRAW01000031">
    <property type="protein sequence ID" value="SHL05371.1"/>
    <property type="molecule type" value="Genomic_DNA"/>
</dbReference>
<dbReference type="Pfam" id="PF00542">
    <property type="entry name" value="Ribosomal_L12"/>
    <property type="match status" value="1"/>
</dbReference>
<dbReference type="RefSeq" id="WP_073305715.1">
    <property type="nucleotide sequence ID" value="NZ_FRAW01000031.1"/>
</dbReference>
<dbReference type="InterPro" id="IPR014719">
    <property type="entry name" value="Ribosomal_bL12_C/ClpS-like"/>
</dbReference>
<evidence type="ECO:0000313" key="7">
    <source>
        <dbReference type="EMBL" id="SHL05371.1"/>
    </source>
</evidence>
<sequence length="124" mass="12731">MATDIKAIGDQIAGLTLLEAKQLADYLKEAHGIEAAAGGVVVAATAAAGAPAEEKSEFDVVLAECGANKMAVLKAVRAITGLGLKEAKEMVEKADSVIKEGAPKADAEKMKKELEDLGAKVVLK</sequence>
<comment type="subunit">
    <text evidence="4">Homodimer. Part of the ribosomal stalk of the 50S ribosomal subunit. Forms a multimeric L10(L12)X complex, where L10 forms an elongated spine to which 2 to 4 L12 dimers bind in a sequential fashion. Binds GTP-bound translation factors.</text>
</comment>
<evidence type="ECO:0000256" key="1">
    <source>
        <dbReference type="ARBA" id="ARBA00007197"/>
    </source>
</evidence>
<dbReference type="Pfam" id="PF16320">
    <property type="entry name" value="Ribosomal_L12_N"/>
    <property type="match status" value="1"/>
</dbReference>
<feature type="domain" description="Large ribosomal subunit protein bL12 oligomerization" evidence="6">
    <location>
        <begin position="5"/>
        <end position="51"/>
    </location>
</feature>
<gene>
    <name evidence="4" type="primary">rplL</name>
    <name evidence="7" type="ORF">SAMN05720469_13125</name>
</gene>
<evidence type="ECO:0000313" key="8">
    <source>
        <dbReference type="Proteomes" id="UP000184275"/>
    </source>
</evidence>
<dbReference type="InterPro" id="IPR036235">
    <property type="entry name" value="Ribosomal_bL12_oligo_N_sf"/>
</dbReference>
<accession>A0A1M6XHE1</accession>
<keyword evidence="3 4" id="KW-0687">Ribonucleoprotein</keyword>
<keyword evidence="8" id="KW-1185">Reference proteome</keyword>
<dbReference type="PANTHER" id="PTHR45987">
    <property type="entry name" value="39S RIBOSOMAL PROTEIN L12"/>
    <property type="match status" value="1"/>
</dbReference>
<dbReference type="AlphaFoldDB" id="A0A1M6XHE1"/>
<dbReference type="Gene3D" id="3.30.1390.10">
    <property type="match status" value="1"/>
</dbReference>
<keyword evidence="2 4" id="KW-0689">Ribosomal protein</keyword>